<comment type="subcellular location">
    <subcellularLocation>
        <location evidence="2 10">Cell membrane</location>
        <topology evidence="2 10">Lipid-anchor</topology>
    </subcellularLocation>
</comment>
<evidence type="ECO:0000256" key="8">
    <source>
        <dbReference type="ARBA" id="ARBA00023139"/>
    </source>
</evidence>
<dbReference type="NCBIfam" id="TIGR02136">
    <property type="entry name" value="ptsS_2"/>
    <property type="match status" value="1"/>
</dbReference>
<name>A0A5D4KEB1_9BACI</name>
<dbReference type="InterPro" id="IPR024370">
    <property type="entry name" value="PBP_domain"/>
</dbReference>
<evidence type="ECO:0000256" key="11">
    <source>
        <dbReference type="SAM" id="MobiDB-lite"/>
    </source>
</evidence>
<dbReference type="InterPro" id="IPR011862">
    <property type="entry name" value="Phos-bd"/>
</dbReference>
<evidence type="ECO:0000256" key="1">
    <source>
        <dbReference type="ARBA" id="ARBA00002841"/>
    </source>
</evidence>
<dbReference type="AlphaFoldDB" id="A0A5D4KEB1"/>
<dbReference type="GO" id="GO:0042301">
    <property type="term" value="F:phosphate ion binding"/>
    <property type="evidence" value="ECO:0007669"/>
    <property type="project" value="UniProtKB-UniRule"/>
</dbReference>
<dbReference type="PROSITE" id="PS51257">
    <property type="entry name" value="PROKAR_LIPOPROTEIN"/>
    <property type="match status" value="1"/>
</dbReference>
<dbReference type="EMBL" id="VTEH01000006">
    <property type="protein sequence ID" value="TYR75512.1"/>
    <property type="molecule type" value="Genomic_DNA"/>
</dbReference>
<dbReference type="GO" id="GO:0006817">
    <property type="term" value="P:phosphate ion transport"/>
    <property type="evidence" value="ECO:0007669"/>
    <property type="project" value="UniProtKB-UniRule"/>
</dbReference>
<evidence type="ECO:0000256" key="3">
    <source>
        <dbReference type="ARBA" id="ARBA00008725"/>
    </source>
</evidence>
<evidence type="ECO:0000313" key="13">
    <source>
        <dbReference type="EMBL" id="TYR75512.1"/>
    </source>
</evidence>
<dbReference type="RefSeq" id="WP_148946689.1">
    <property type="nucleotide sequence ID" value="NZ_VTEH01000006.1"/>
</dbReference>
<keyword evidence="9 10" id="KW-0449">Lipoprotein</keyword>
<dbReference type="SUPFAM" id="SSF53850">
    <property type="entry name" value="Periplasmic binding protein-like II"/>
    <property type="match status" value="1"/>
</dbReference>
<evidence type="ECO:0000256" key="4">
    <source>
        <dbReference type="ARBA" id="ARBA00011529"/>
    </source>
</evidence>
<dbReference type="Proteomes" id="UP000323317">
    <property type="component" value="Unassembled WGS sequence"/>
</dbReference>
<dbReference type="GO" id="GO:0005886">
    <property type="term" value="C:plasma membrane"/>
    <property type="evidence" value="ECO:0007669"/>
    <property type="project" value="UniProtKB-SubCell"/>
</dbReference>
<feature type="compositionally biased region" description="Low complexity" evidence="11">
    <location>
        <begin position="34"/>
        <end position="51"/>
    </location>
</feature>
<comment type="function">
    <text evidence="10">Involved in the system for phosphate transport across the cytoplasmic membrane.</text>
</comment>
<evidence type="ECO:0000256" key="6">
    <source>
        <dbReference type="ARBA" id="ARBA00022592"/>
    </source>
</evidence>
<dbReference type="PANTHER" id="PTHR30570:SF1">
    <property type="entry name" value="PHOSPHATE-BINDING PROTEIN PSTS"/>
    <property type="match status" value="1"/>
</dbReference>
<dbReference type="Gene3D" id="3.40.190.10">
    <property type="entry name" value="Periplasmic binding protein-like II"/>
    <property type="match status" value="2"/>
</dbReference>
<comment type="similarity">
    <text evidence="3 10">Belongs to the PstS family.</text>
</comment>
<dbReference type="PANTHER" id="PTHR30570">
    <property type="entry name" value="PERIPLASMIC PHOSPHATE BINDING COMPONENT OF PHOSPHATE ABC TRANSPORTER"/>
    <property type="match status" value="1"/>
</dbReference>
<evidence type="ECO:0000313" key="14">
    <source>
        <dbReference type="Proteomes" id="UP000323317"/>
    </source>
</evidence>
<sequence length="342" mass="37177">MKNFKGLLLLVVMAALVMFTAACGSNNGNNAGNNAANNGGNTDTGNNGGSADSEETASLEGSVVIDGSGTVYPFMAQMAENYMGENGDVSVEVSRAGTSAGFKKFLVEEGGTDFNDASREIKDEEKTTAEDLGMEVMELQVALDGLTFVINPENDWATEMTQEDVVNIFLAEGGVTKWSDINPEWPDEEIKPMGPNENHGTNEFMFETIMEEKDFVDGVNLQQEYSTLVDLVSKDKNAIAFFGFGYYDNNKDKINAVNVDFGDGPVEPNLDTIGLSEDFAYSPFTRPVFTYLNVNMAKEKPQVLDYAKYTMNNAQDVATATGFAPLADETIEESLAKLEEIQ</sequence>
<comment type="caution">
    <text evidence="13">The sequence shown here is derived from an EMBL/GenBank/DDBJ whole genome shotgun (WGS) entry which is preliminary data.</text>
</comment>
<dbReference type="CDD" id="cd13654">
    <property type="entry name" value="PBP2_phosphate_like_2"/>
    <property type="match status" value="1"/>
</dbReference>
<comment type="function">
    <text evidence="1">Part of the ABC transporter complex PstSACB involved in phosphate import.</text>
</comment>
<dbReference type="Pfam" id="PF12849">
    <property type="entry name" value="PBP_like_2"/>
    <property type="match status" value="1"/>
</dbReference>
<evidence type="ECO:0000259" key="12">
    <source>
        <dbReference type="Pfam" id="PF12849"/>
    </source>
</evidence>
<keyword evidence="10" id="KW-0472">Membrane</keyword>
<feature type="chain" id="PRO_5027164384" description="Phosphate-binding protein" evidence="10">
    <location>
        <begin position="25"/>
        <end position="342"/>
    </location>
</feature>
<keyword evidence="10" id="KW-1003">Cell membrane</keyword>
<evidence type="ECO:0000256" key="9">
    <source>
        <dbReference type="ARBA" id="ARBA00023288"/>
    </source>
</evidence>
<protein>
    <recommendedName>
        <fullName evidence="10">Phosphate-binding protein</fullName>
    </recommendedName>
</protein>
<evidence type="ECO:0000256" key="5">
    <source>
        <dbReference type="ARBA" id="ARBA00022448"/>
    </source>
</evidence>
<evidence type="ECO:0000256" key="2">
    <source>
        <dbReference type="ARBA" id="ARBA00004193"/>
    </source>
</evidence>
<organism evidence="13 14">
    <name type="scientific">Rossellomorea vietnamensis</name>
    <dbReference type="NCBI Taxonomy" id="218284"/>
    <lineage>
        <taxon>Bacteria</taxon>
        <taxon>Bacillati</taxon>
        <taxon>Bacillota</taxon>
        <taxon>Bacilli</taxon>
        <taxon>Bacillales</taxon>
        <taxon>Bacillaceae</taxon>
        <taxon>Rossellomorea</taxon>
    </lineage>
</organism>
<feature type="region of interest" description="Disordered" evidence="11">
    <location>
        <begin position="34"/>
        <end position="58"/>
    </location>
</feature>
<feature type="domain" description="PBP" evidence="12">
    <location>
        <begin position="54"/>
        <end position="279"/>
    </location>
</feature>
<evidence type="ECO:0000256" key="10">
    <source>
        <dbReference type="RuleBase" id="RU367119"/>
    </source>
</evidence>
<keyword evidence="7 10" id="KW-0732">Signal</keyword>
<keyword evidence="5 10" id="KW-0813">Transport</keyword>
<keyword evidence="8 10" id="KW-0564">Palmitate</keyword>
<comment type="subunit">
    <text evidence="4 10">The complex is composed of two ATP-binding proteins (PstB), two transmembrane proteins (PstC and PstA) and a solute-binding protein (PstS).</text>
</comment>
<gene>
    <name evidence="13" type="ORF">FZC79_10080</name>
</gene>
<dbReference type="InterPro" id="IPR050811">
    <property type="entry name" value="Phosphate_ABC_transporter"/>
</dbReference>
<feature type="signal peptide" evidence="10">
    <location>
        <begin position="1"/>
        <end position="24"/>
    </location>
</feature>
<evidence type="ECO:0000256" key="7">
    <source>
        <dbReference type="ARBA" id="ARBA00022729"/>
    </source>
</evidence>
<proteinExistence type="inferred from homology"/>
<accession>A0A5D4KEB1</accession>
<keyword evidence="6 10" id="KW-0592">Phosphate transport</keyword>
<reference evidence="13 14" key="1">
    <citation type="submission" date="2019-08" db="EMBL/GenBank/DDBJ databases">
        <title>Bacillus genomes from the desert of Cuatro Cienegas, Coahuila.</title>
        <authorList>
            <person name="Olmedo-Alvarez G."/>
        </authorList>
    </citation>
    <scope>NUCLEOTIDE SEQUENCE [LARGE SCALE GENOMIC DNA]</scope>
    <source>
        <strain evidence="13 14">CH40_1T</strain>
    </source>
</reference>